<comment type="caution">
    <text evidence="12">The sequence shown here is derived from an EMBL/GenBank/DDBJ whole genome shotgun (WGS) entry which is preliminary data.</text>
</comment>
<keyword evidence="5" id="KW-0862">Zinc</keyword>
<dbReference type="GO" id="GO:0003677">
    <property type="term" value="F:DNA binding"/>
    <property type="evidence" value="ECO:0007669"/>
    <property type="project" value="UniProtKB-KW"/>
</dbReference>
<keyword evidence="7" id="KW-0238">DNA-binding</keyword>
<evidence type="ECO:0000256" key="3">
    <source>
        <dbReference type="ARBA" id="ARBA00022723"/>
    </source>
</evidence>
<keyword evidence="13" id="KW-1185">Reference proteome</keyword>
<dbReference type="Gene3D" id="3.30.1740.10">
    <property type="entry name" value="Zinc finger, PARP-type"/>
    <property type="match status" value="1"/>
</dbReference>
<proteinExistence type="inferred from homology"/>
<evidence type="ECO:0000256" key="2">
    <source>
        <dbReference type="ARBA" id="ARBA00009001"/>
    </source>
</evidence>
<evidence type="ECO:0000256" key="7">
    <source>
        <dbReference type="ARBA" id="ARBA00023125"/>
    </source>
</evidence>
<keyword evidence="8" id="KW-0804">Transcription</keyword>
<keyword evidence="6" id="KW-0805">Transcription regulation</keyword>
<dbReference type="Proteomes" id="UP000683360">
    <property type="component" value="Unassembled WGS sequence"/>
</dbReference>
<sequence>MDDNVYFCCEYAKSSIGSCKACPKAIPKNAVKIGFTPDFDHCGTIWFHFSCFFKKCFFRKQLKDETETESAFFVGFKDLKETDQERMRKAHKKLVLSLTTGKADAKKGKRTADDDQSEWKPPTKKIKKSRTTTHLEKELTVGEHTYQIQDLLYINISKWKDIVLVGIREYYRPTTGGKLRPGKKGISLTVDQYRTLIDQKLSISKAIEQIKEDLERKEAIKQKKQKQKKKQNKKETAKTDFDISENRRIIVKSEFISGSQQVVVDIREYSTPTGQSGEIPLPTDKGINLTEKQWNTLLSLHSTVIRDLADNFGYSEDFADGLSALRNKEKGKRIADDDESEQKPHTEKPKTPKQSEKELHEVIAETQAYQLADPKNEESGLASLSNPKDTWMFHTESAPPVYYVEKHTEKVMVKSEISFGRQQVVVDIRDYSTPSEQSTAKQILTDNMDKAVVLTEEQWNTLLSLHSTVIKDLAENFGYSEDFADELSA</sequence>
<dbReference type="PROSITE" id="PS50064">
    <property type="entry name" value="ZF_PARP_2"/>
    <property type="match status" value="1"/>
</dbReference>
<reference evidence="12" key="1">
    <citation type="submission" date="2021-03" db="EMBL/GenBank/DDBJ databases">
        <authorList>
            <person name="Bekaert M."/>
        </authorList>
    </citation>
    <scope>NUCLEOTIDE SEQUENCE</scope>
</reference>
<dbReference type="AlphaFoldDB" id="A0A8S3RZ59"/>
<comment type="similarity">
    <text evidence="2">Belongs to the transcriptional coactivator PC4 family.</text>
</comment>
<protein>
    <recommendedName>
        <fullName evidence="11">PARP-type domain-containing protein</fullName>
    </recommendedName>
</protein>
<dbReference type="SMART" id="SM01336">
    <property type="entry name" value="zf-PARP"/>
    <property type="match status" value="1"/>
</dbReference>
<evidence type="ECO:0000256" key="1">
    <source>
        <dbReference type="ARBA" id="ARBA00004123"/>
    </source>
</evidence>
<evidence type="ECO:0000259" key="11">
    <source>
        <dbReference type="PROSITE" id="PS50064"/>
    </source>
</evidence>
<dbReference type="InterPro" id="IPR003173">
    <property type="entry name" value="PC4_C"/>
</dbReference>
<evidence type="ECO:0000256" key="10">
    <source>
        <dbReference type="SAM" id="MobiDB-lite"/>
    </source>
</evidence>
<evidence type="ECO:0000256" key="6">
    <source>
        <dbReference type="ARBA" id="ARBA00023015"/>
    </source>
</evidence>
<feature type="compositionally biased region" description="Basic residues" evidence="10">
    <location>
        <begin position="222"/>
        <end position="232"/>
    </location>
</feature>
<dbReference type="Pfam" id="PF02229">
    <property type="entry name" value="PC4"/>
    <property type="match status" value="2"/>
</dbReference>
<feature type="region of interest" description="Disordered" evidence="10">
    <location>
        <begin position="219"/>
        <end position="239"/>
    </location>
</feature>
<dbReference type="GO" id="GO:0005634">
    <property type="term" value="C:nucleus"/>
    <property type="evidence" value="ECO:0007669"/>
    <property type="project" value="UniProtKB-SubCell"/>
</dbReference>
<feature type="region of interest" description="Disordered" evidence="10">
    <location>
        <begin position="330"/>
        <end position="358"/>
    </location>
</feature>
<keyword evidence="3" id="KW-0479">Metal-binding</keyword>
<dbReference type="EMBL" id="CAJPWZ010001284">
    <property type="protein sequence ID" value="CAG2212017.1"/>
    <property type="molecule type" value="Genomic_DNA"/>
</dbReference>
<dbReference type="InterPro" id="IPR001510">
    <property type="entry name" value="Znf_PARP"/>
</dbReference>
<evidence type="ECO:0000256" key="8">
    <source>
        <dbReference type="ARBA" id="ARBA00023163"/>
    </source>
</evidence>
<dbReference type="Gene3D" id="2.30.31.10">
    <property type="entry name" value="Transcriptional Coactivator Pc4, Chain A"/>
    <property type="match status" value="2"/>
</dbReference>
<dbReference type="GO" id="GO:0003713">
    <property type="term" value="F:transcription coactivator activity"/>
    <property type="evidence" value="ECO:0007669"/>
    <property type="project" value="InterPro"/>
</dbReference>
<dbReference type="GO" id="GO:0008270">
    <property type="term" value="F:zinc ion binding"/>
    <property type="evidence" value="ECO:0007669"/>
    <property type="project" value="UniProtKB-KW"/>
</dbReference>
<dbReference type="Pfam" id="PF00645">
    <property type="entry name" value="zf-PARP"/>
    <property type="match status" value="1"/>
</dbReference>
<dbReference type="InterPro" id="IPR036957">
    <property type="entry name" value="Znf_PARP_sf"/>
</dbReference>
<evidence type="ECO:0000256" key="4">
    <source>
        <dbReference type="ARBA" id="ARBA00022771"/>
    </source>
</evidence>
<evidence type="ECO:0000313" key="13">
    <source>
        <dbReference type="Proteomes" id="UP000683360"/>
    </source>
</evidence>
<dbReference type="InterPro" id="IPR009044">
    <property type="entry name" value="ssDNA-bd_transcriptional_reg"/>
</dbReference>
<dbReference type="GO" id="GO:0060261">
    <property type="term" value="P:positive regulation of transcription initiation by RNA polymerase II"/>
    <property type="evidence" value="ECO:0007669"/>
    <property type="project" value="InterPro"/>
</dbReference>
<name>A0A8S3RZ59_MYTED</name>
<dbReference type="SUPFAM" id="SSF57716">
    <property type="entry name" value="Glucocorticoid receptor-like (DNA-binding domain)"/>
    <property type="match status" value="1"/>
</dbReference>
<evidence type="ECO:0000256" key="9">
    <source>
        <dbReference type="ARBA" id="ARBA00023242"/>
    </source>
</evidence>
<dbReference type="SUPFAM" id="SSF54447">
    <property type="entry name" value="ssDNA-binding transcriptional regulator domain"/>
    <property type="match status" value="1"/>
</dbReference>
<organism evidence="12 13">
    <name type="scientific">Mytilus edulis</name>
    <name type="common">Blue mussel</name>
    <dbReference type="NCBI Taxonomy" id="6550"/>
    <lineage>
        <taxon>Eukaryota</taxon>
        <taxon>Metazoa</taxon>
        <taxon>Spiralia</taxon>
        <taxon>Lophotrochozoa</taxon>
        <taxon>Mollusca</taxon>
        <taxon>Bivalvia</taxon>
        <taxon>Autobranchia</taxon>
        <taxon>Pteriomorphia</taxon>
        <taxon>Mytilida</taxon>
        <taxon>Mytiloidea</taxon>
        <taxon>Mytilidae</taxon>
        <taxon>Mytilinae</taxon>
        <taxon>Mytilus</taxon>
    </lineage>
</organism>
<dbReference type="InterPro" id="IPR045125">
    <property type="entry name" value="Sub1/Tcp4-like"/>
</dbReference>
<accession>A0A8S3RZ59</accession>
<dbReference type="OrthoDB" id="2505440at2759"/>
<comment type="subcellular location">
    <subcellularLocation>
        <location evidence="1">Nucleus</location>
    </subcellularLocation>
</comment>
<evidence type="ECO:0000256" key="5">
    <source>
        <dbReference type="ARBA" id="ARBA00022833"/>
    </source>
</evidence>
<feature type="domain" description="PARP-type" evidence="11">
    <location>
        <begin position="7"/>
        <end position="90"/>
    </location>
</feature>
<gene>
    <name evidence="12" type="ORF">MEDL_26015</name>
</gene>
<dbReference type="PANTHER" id="PTHR13215">
    <property type="entry name" value="RNA POLYMERASE II TRANSCRIPTIONAL COACTIVATOR"/>
    <property type="match status" value="1"/>
</dbReference>
<feature type="region of interest" description="Disordered" evidence="10">
    <location>
        <begin position="106"/>
        <end position="127"/>
    </location>
</feature>
<keyword evidence="4" id="KW-0863">Zinc-finger</keyword>
<keyword evidence="9" id="KW-0539">Nucleus</keyword>
<evidence type="ECO:0000313" key="12">
    <source>
        <dbReference type="EMBL" id="CAG2212017.1"/>
    </source>
</evidence>